<evidence type="ECO:0000313" key="3">
    <source>
        <dbReference type="Proteomes" id="UP000730482"/>
    </source>
</evidence>
<dbReference type="EMBL" id="JAAFYZ010000182">
    <property type="protein sequence ID" value="MBS2552330.1"/>
    <property type="molecule type" value="Genomic_DNA"/>
</dbReference>
<feature type="transmembrane region" description="Helical" evidence="1">
    <location>
        <begin position="122"/>
        <end position="146"/>
    </location>
</feature>
<dbReference type="RefSeq" id="WP_212017797.1">
    <property type="nucleotide sequence ID" value="NZ_JAAFYZ010000182.1"/>
</dbReference>
<comment type="caution">
    <text evidence="2">The sequence shown here is derived from an EMBL/GenBank/DDBJ whole genome shotgun (WGS) entry which is preliminary data.</text>
</comment>
<dbReference type="Proteomes" id="UP000730482">
    <property type="component" value="Unassembled WGS sequence"/>
</dbReference>
<accession>A0ABS5L2H0</accession>
<keyword evidence="1" id="KW-0812">Transmembrane</keyword>
<keyword evidence="3" id="KW-1185">Reference proteome</keyword>
<reference evidence="2 3" key="1">
    <citation type="submission" date="2020-02" db="EMBL/GenBank/DDBJ databases">
        <title>Acidophilic actinobacteria isolated from forest soil.</title>
        <authorList>
            <person name="Golinska P."/>
        </authorList>
    </citation>
    <scope>NUCLEOTIDE SEQUENCE [LARGE SCALE GENOMIC DNA]</scope>
    <source>
        <strain evidence="2 3">NL8</strain>
    </source>
</reference>
<gene>
    <name evidence="2" type="ORF">KGQ19_36295</name>
</gene>
<evidence type="ECO:0000313" key="2">
    <source>
        <dbReference type="EMBL" id="MBS2552330.1"/>
    </source>
</evidence>
<proteinExistence type="predicted"/>
<organism evidence="2 3">
    <name type="scientific">Catenulispora pinistramenti</name>
    <dbReference type="NCBI Taxonomy" id="2705254"/>
    <lineage>
        <taxon>Bacteria</taxon>
        <taxon>Bacillati</taxon>
        <taxon>Actinomycetota</taxon>
        <taxon>Actinomycetes</taxon>
        <taxon>Catenulisporales</taxon>
        <taxon>Catenulisporaceae</taxon>
        <taxon>Catenulispora</taxon>
    </lineage>
</organism>
<feature type="transmembrane region" description="Helical" evidence="1">
    <location>
        <begin position="197"/>
        <end position="214"/>
    </location>
</feature>
<keyword evidence="1" id="KW-0472">Membrane</keyword>
<feature type="transmembrane region" description="Helical" evidence="1">
    <location>
        <begin position="65"/>
        <end position="93"/>
    </location>
</feature>
<protein>
    <submittedName>
        <fullName evidence="2">Uncharacterized protein</fullName>
    </submittedName>
</protein>
<sequence>MANHDIDKIRTAIAQQQGRIPRGADRAATLSASYGASYSANRSIIRLGRTHRPHLRPAPQTPAQFALAVLSVLLTFLAVLFTVTAGQLAAFWIGDHAQSHGKAWPVFRALGYRPWRLGGQAYLYHAMVVEFRLLPWVAIAAVLTAALTRPYQAVLAAFVAGIVENNWWLHLPTYDFPQWFADLVDRQRTLLEHHDPWQAFGILLASALVAMAWAERTQAT</sequence>
<name>A0ABS5L2H0_9ACTN</name>
<keyword evidence="1" id="KW-1133">Transmembrane helix</keyword>
<evidence type="ECO:0000256" key="1">
    <source>
        <dbReference type="SAM" id="Phobius"/>
    </source>
</evidence>
<feature type="transmembrane region" description="Helical" evidence="1">
    <location>
        <begin position="153"/>
        <end position="169"/>
    </location>
</feature>